<keyword evidence="2" id="KW-1185">Reference proteome</keyword>
<dbReference type="AlphaFoldDB" id="A0A8J4V859"/>
<comment type="caution">
    <text evidence="1">The sequence shown here is derived from an EMBL/GenBank/DDBJ whole genome shotgun (WGS) entry which is preliminary data.</text>
</comment>
<protein>
    <submittedName>
        <fullName evidence="1">Uncharacterized protein</fullName>
    </submittedName>
</protein>
<evidence type="ECO:0000313" key="2">
    <source>
        <dbReference type="Proteomes" id="UP000737018"/>
    </source>
</evidence>
<dbReference type="Proteomes" id="UP000737018">
    <property type="component" value="Unassembled WGS sequence"/>
</dbReference>
<proteinExistence type="predicted"/>
<accession>A0A8J4V859</accession>
<organism evidence="1 2">
    <name type="scientific">Castanea mollissima</name>
    <name type="common">Chinese chestnut</name>
    <dbReference type="NCBI Taxonomy" id="60419"/>
    <lineage>
        <taxon>Eukaryota</taxon>
        <taxon>Viridiplantae</taxon>
        <taxon>Streptophyta</taxon>
        <taxon>Embryophyta</taxon>
        <taxon>Tracheophyta</taxon>
        <taxon>Spermatophyta</taxon>
        <taxon>Magnoliopsida</taxon>
        <taxon>eudicotyledons</taxon>
        <taxon>Gunneridae</taxon>
        <taxon>Pentapetalae</taxon>
        <taxon>rosids</taxon>
        <taxon>fabids</taxon>
        <taxon>Fagales</taxon>
        <taxon>Fagaceae</taxon>
        <taxon>Castanea</taxon>
    </lineage>
</organism>
<dbReference type="EMBL" id="JRKL02007131">
    <property type="protein sequence ID" value="KAF3948072.1"/>
    <property type="molecule type" value="Genomic_DNA"/>
</dbReference>
<gene>
    <name evidence="1" type="ORF">CMV_025882</name>
</gene>
<evidence type="ECO:0000313" key="1">
    <source>
        <dbReference type="EMBL" id="KAF3948072.1"/>
    </source>
</evidence>
<reference evidence="1" key="1">
    <citation type="submission" date="2020-03" db="EMBL/GenBank/DDBJ databases">
        <title>Castanea mollissima Vanexum genome sequencing.</title>
        <authorList>
            <person name="Staton M."/>
        </authorList>
    </citation>
    <scope>NUCLEOTIDE SEQUENCE</scope>
    <source>
        <tissue evidence="1">Leaf</tissue>
    </source>
</reference>
<name>A0A8J4V859_9ROSI</name>
<sequence>MTPFVIPCLVQSSRNRDIITPCLSLSPSKLLWPDLDHLSVSATVVLLVKPFSDLTQYCSLYFFAPRLAAAEPQRTTTATSDSGGLWQWHMVCDCVIFSTP</sequence>